<evidence type="ECO:0000313" key="7">
    <source>
        <dbReference type="Proteomes" id="UP000006552"/>
    </source>
</evidence>
<dbReference type="Pfam" id="PF03466">
    <property type="entry name" value="LysR_substrate"/>
    <property type="match status" value="1"/>
</dbReference>
<dbReference type="EMBL" id="CR555306">
    <property type="protein sequence ID" value="CAI07423.1"/>
    <property type="molecule type" value="Genomic_DNA"/>
</dbReference>
<evidence type="ECO:0000256" key="2">
    <source>
        <dbReference type="ARBA" id="ARBA00023015"/>
    </source>
</evidence>
<proteinExistence type="inferred from homology"/>
<name>Q5P5I9_AROAE</name>
<dbReference type="PANTHER" id="PTHR30346:SF0">
    <property type="entry name" value="HCA OPERON TRANSCRIPTIONAL ACTIVATOR HCAR"/>
    <property type="match status" value="1"/>
</dbReference>
<dbReference type="STRING" id="76114.c1A250"/>
<protein>
    <submittedName>
        <fullName evidence="6">Regulatory protein, LysR-family</fullName>
    </submittedName>
</protein>
<evidence type="ECO:0000256" key="3">
    <source>
        <dbReference type="ARBA" id="ARBA00023125"/>
    </source>
</evidence>
<feature type="domain" description="LysR substrate-binding" evidence="5">
    <location>
        <begin position="9"/>
        <end position="209"/>
    </location>
</feature>
<gene>
    <name evidence="6" type="primary">reg2</name>
    <name evidence="6" type="ORF">c1A250</name>
</gene>
<dbReference type="GO" id="GO:0003677">
    <property type="term" value="F:DNA binding"/>
    <property type="evidence" value="ECO:0007669"/>
    <property type="project" value="UniProtKB-KW"/>
</dbReference>
<dbReference type="HOGENOM" id="CLU_039613_11_0_4"/>
<dbReference type="RefSeq" id="WP_011237143.1">
    <property type="nucleotide sequence ID" value="NC_006513.1"/>
</dbReference>
<keyword evidence="7" id="KW-1185">Reference proteome</keyword>
<accession>Q5P5I9</accession>
<sequence>MGTTSASRQSSILTLAISAGALSPRLATLLALQRVEEPETVIVPQDVASGDLVDGLEDGTYDIGLALATRPTDHAFNVQLLWVDELALAVPLRSPLLVYPEVSLDALLHYPLFRWCRWECDALSEQLDALFGPEKRSAQEIASFELMTVLVAAGYGVGIAPRSCVVQARSRGVAMRPLANGPYLIRTQLLQSPQRWTPAVERFAERAVRVATAESA</sequence>
<comment type="similarity">
    <text evidence="1">Belongs to the LysR transcriptional regulatory family.</text>
</comment>
<dbReference type="AlphaFoldDB" id="Q5P5I9"/>
<dbReference type="Proteomes" id="UP000006552">
    <property type="component" value="Chromosome"/>
</dbReference>
<dbReference type="eggNOG" id="COG0583">
    <property type="taxonomic scope" value="Bacteria"/>
</dbReference>
<keyword evidence="3" id="KW-0238">DNA-binding</keyword>
<dbReference type="OrthoDB" id="9178873at2"/>
<dbReference type="SUPFAM" id="SSF53850">
    <property type="entry name" value="Periplasmic binding protein-like II"/>
    <property type="match status" value="1"/>
</dbReference>
<dbReference type="GO" id="GO:0003700">
    <property type="term" value="F:DNA-binding transcription factor activity"/>
    <property type="evidence" value="ECO:0007669"/>
    <property type="project" value="TreeGrafter"/>
</dbReference>
<dbReference type="GO" id="GO:0032993">
    <property type="term" value="C:protein-DNA complex"/>
    <property type="evidence" value="ECO:0007669"/>
    <property type="project" value="TreeGrafter"/>
</dbReference>
<evidence type="ECO:0000256" key="4">
    <source>
        <dbReference type="ARBA" id="ARBA00023163"/>
    </source>
</evidence>
<dbReference type="InterPro" id="IPR005119">
    <property type="entry name" value="LysR_subst-bd"/>
</dbReference>
<dbReference type="PANTHER" id="PTHR30346">
    <property type="entry name" value="TRANSCRIPTIONAL DUAL REGULATOR HCAR-RELATED"/>
    <property type="match status" value="1"/>
</dbReference>
<dbReference type="KEGG" id="eba:c1A250"/>
<reference evidence="6 7" key="1">
    <citation type="journal article" date="2005" name="Arch. Microbiol.">
        <title>The genome sequence of an anaerobic aromatic-degrading denitrifying bacterium, strain EbN1.</title>
        <authorList>
            <person name="Rabus R."/>
            <person name="Kube M."/>
            <person name="Heider J."/>
            <person name="Beck A."/>
            <person name="Heitmann K."/>
            <person name="Widdel F."/>
            <person name="Reinhardt R."/>
        </authorList>
    </citation>
    <scope>NUCLEOTIDE SEQUENCE [LARGE SCALE GENOMIC DNA]</scope>
    <source>
        <strain evidence="6 7">EbN1</strain>
    </source>
</reference>
<evidence type="ECO:0000259" key="5">
    <source>
        <dbReference type="Pfam" id="PF03466"/>
    </source>
</evidence>
<evidence type="ECO:0000313" key="6">
    <source>
        <dbReference type="EMBL" id="CAI07423.1"/>
    </source>
</evidence>
<keyword evidence="4" id="KW-0804">Transcription</keyword>
<keyword evidence="2" id="KW-0805">Transcription regulation</keyword>
<dbReference type="CDD" id="cd08414">
    <property type="entry name" value="PBP2_LTTR_aromatics_like"/>
    <property type="match status" value="1"/>
</dbReference>
<dbReference type="Gene3D" id="3.40.190.10">
    <property type="entry name" value="Periplasmic binding protein-like II"/>
    <property type="match status" value="2"/>
</dbReference>
<evidence type="ECO:0000256" key="1">
    <source>
        <dbReference type="ARBA" id="ARBA00009437"/>
    </source>
</evidence>
<organism evidence="6 7">
    <name type="scientific">Aromatoleum aromaticum (strain DSM 19018 / LMG 30748 / EbN1)</name>
    <name type="common">Azoarcus sp. (strain EbN1)</name>
    <dbReference type="NCBI Taxonomy" id="76114"/>
    <lineage>
        <taxon>Bacteria</taxon>
        <taxon>Pseudomonadati</taxon>
        <taxon>Pseudomonadota</taxon>
        <taxon>Betaproteobacteria</taxon>
        <taxon>Rhodocyclales</taxon>
        <taxon>Rhodocyclaceae</taxon>
        <taxon>Aromatoleum</taxon>
    </lineage>
</organism>